<reference evidence="1" key="1">
    <citation type="submission" date="2018-05" db="EMBL/GenBank/DDBJ databases">
        <authorList>
            <person name="Lanie J.A."/>
            <person name="Ng W.-L."/>
            <person name="Kazmierczak K.M."/>
            <person name="Andrzejewski T.M."/>
            <person name="Davidsen T.M."/>
            <person name="Wayne K.J."/>
            <person name="Tettelin H."/>
            <person name="Glass J.I."/>
            <person name="Rusch D."/>
            <person name="Podicherti R."/>
            <person name="Tsui H.-C.T."/>
            <person name="Winkler M.E."/>
        </authorList>
    </citation>
    <scope>NUCLEOTIDE SEQUENCE</scope>
</reference>
<feature type="non-terminal residue" evidence="1">
    <location>
        <position position="1"/>
    </location>
</feature>
<accession>A0A382BVF6</accession>
<gene>
    <name evidence="1" type="ORF">METZ01_LOCUS170051</name>
</gene>
<organism evidence="1">
    <name type="scientific">marine metagenome</name>
    <dbReference type="NCBI Taxonomy" id="408172"/>
    <lineage>
        <taxon>unclassified sequences</taxon>
        <taxon>metagenomes</taxon>
        <taxon>ecological metagenomes</taxon>
    </lineage>
</organism>
<dbReference type="EMBL" id="UINC01031331">
    <property type="protein sequence ID" value="SVB17197.1"/>
    <property type="molecule type" value="Genomic_DNA"/>
</dbReference>
<evidence type="ECO:0000313" key="1">
    <source>
        <dbReference type="EMBL" id="SVB17197.1"/>
    </source>
</evidence>
<name>A0A382BVF6_9ZZZZ</name>
<dbReference type="GO" id="GO:0030145">
    <property type="term" value="F:manganese ion binding"/>
    <property type="evidence" value="ECO:0007669"/>
    <property type="project" value="InterPro"/>
</dbReference>
<dbReference type="Gene3D" id="3.20.20.140">
    <property type="entry name" value="Metal-dependent hydrolases"/>
    <property type="match status" value="1"/>
</dbReference>
<dbReference type="GO" id="GO:0004725">
    <property type="term" value="F:protein tyrosine phosphatase activity"/>
    <property type="evidence" value="ECO:0007669"/>
    <property type="project" value="InterPro"/>
</dbReference>
<sequence>KVETFTNQILKRNLVHIIASDCHTAYGLRKPIMSEGLHAAAKVVGYVAAEMMVKEIPDAVVNDRKLDVDYLAKAAKRRIWAFPR</sequence>
<dbReference type="InterPro" id="IPR016667">
    <property type="entry name" value="Caps_polysacc_synth_CpsB/CapC"/>
</dbReference>
<dbReference type="Pfam" id="PF19567">
    <property type="entry name" value="CpsB_CapC"/>
    <property type="match status" value="1"/>
</dbReference>
<dbReference type="AlphaFoldDB" id="A0A382BVF6"/>
<protein>
    <submittedName>
        <fullName evidence="1">Uncharacterized protein</fullName>
    </submittedName>
</protein>
<proteinExistence type="predicted"/>